<evidence type="ECO:0000256" key="3">
    <source>
        <dbReference type="ARBA" id="ARBA00022723"/>
    </source>
</evidence>
<name>A0A1V2I795_9ACTN</name>
<keyword evidence="3" id="KW-0479">Metal-binding</keyword>
<dbReference type="CDD" id="cd05390">
    <property type="entry name" value="HypB"/>
    <property type="match status" value="1"/>
</dbReference>
<dbReference type="Gene3D" id="3.40.50.300">
    <property type="entry name" value="P-loop containing nucleotide triphosphate hydrolases"/>
    <property type="match status" value="1"/>
</dbReference>
<dbReference type="GO" id="GO:0016151">
    <property type="term" value="F:nickel cation binding"/>
    <property type="evidence" value="ECO:0007669"/>
    <property type="project" value="InterPro"/>
</dbReference>
<dbReference type="InterPro" id="IPR004392">
    <property type="entry name" value="Hyd_mat_HypB"/>
</dbReference>
<evidence type="ECO:0000256" key="7">
    <source>
        <dbReference type="ARBA" id="ARBA00023134"/>
    </source>
</evidence>
<evidence type="ECO:0000256" key="8">
    <source>
        <dbReference type="SAM" id="MobiDB-lite"/>
    </source>
</evidence>
<feature type="domain" description="CobW/HypB/UreG nucleotide-binding" evidence="9">
    <location>
        <begin position="99"/>
        <end position="259"/>
    </location>
</feature>
<keyword evidence="5" id="KW-0378">Hydrolase</keyword>
<keyword evidence="11" id="KW-1185">Reference proteome</keyword>
<proteinExistence type="inferred from homology"/>
<sequence length="322" mass="34535">MCVTCGCDGDARPRIVGPVDPARRGEDPARREGDERDPARADDRHAGHPASEDQPVLVPSGRGAAGAQVVTLEERVLAKNDAIAASNRHWLAHQGILAVNVMSSPGAGKTTLLERTIRELNAEWPIAVVEGDQEGMFDADRIMASGAPVVQVNTGDGCHLDAEMFDRGLRTLPLAPGTLVFVENVGNLVCPALFDLGEGARVVVTAVTEGEDKPAKYPRMFASADLVLINKCDLLPHVDFDMAACERWIRLASPRAEVMAVSARTGEGLSAWYGWLRHHRGQHEAEISAHSTRHHHPHHHPHPTTDPADSLAGAAPVESSAP</sequence>
<gene>
    <name evidence="10" type="ORF">BL253_21230</name>
</gene>
<dbReference type="GO" id="GO:0003924">
    <property type="term" value="F:GTPase activity"/>
    <property type="evidence" value="ECO:0007669"/>
    <property type="project" value="InterPro"/>
</dbReference>
<organism evidence="10 11">
    <name type="scientific">Pseudofrankia asymbiotica</name>
    <dbReference type="NCBI Taxonomy" id="1834516"/>
    <lineage>
        <taxon>Bacteria</taxon>
        <taxon>Bacillati</taxon>
        <taxon>Actinomycetota</taxon>
        <taxon>Actinomycetes</taxon>
        <taxon>Frankiales</taxon>
        <taxon>Frankiaceae</taxon>
        <taxon>Pseudofrankia</taxon>
    </lineage>
</organism>
<accession>A0A1V2I795</accession>
<evidence type="ECO:0000256" key="4">
    <source>
        <dbReference type="ARBA" id="ARBA00022741"/>
    </source>
</evidence>
<dbReference type="SUPFAM" id="SSF52540">
    <property type="entry name" value="P-loop containing nucleoside triphosphate hydrolases"/>
    <property type="match status" value="1"/>
</dbReference>
<evidence type="ECO:0000313" key="10">
    <source>
        <dbReference type="EMBL" id="ONH27764.1"/>
    </source>
</evidence>
<protein>
    <submittedName>
        <fullName evidence="10">Hydrogenase accessory protein HypB</fullName>
    </submittedName>
</protein>
<feature type="region of interest" description="Disordered" evidence="8">
    <location>
        <begin position="284"/>
        <end position="322"/>
    </location>
</feature>
<keyword evidence="6" id="KW-0862">Zinc</keyword>
<dbReference type="GO" id="GO:0005525">
    <property type="term" value="F:GTP binding"/>
    <property type="evidence" value="ECO:0007669"/>
    <property type="project" value="UniProtKB-KW"/>
</dbReference>
<dbReference type="PANTHER" id="PTHR30134:SF2">
    <property type="entry name" value="HYDROGENASE MATURATION FACTOR HYPB"/>
    <property type="match status" value="1"/>
</dbReference>
<dbReference type="InterPro" id="IPR027417">
    <property type="entry name" value="P-loop_NTPase"/>
</dbReference>
<comment type="caution">
    <text evidence="10">The sequence shown here is derived from an EMBL/GenBank/DDBJ whole genome shotgun (WGS) entry which is preliminary data.</text>
</comment>
<dbReference type="EMBL" id="MOMC01000044">
    <property type="protein sequence ID" value="ONH27764.1"/>
    <property type="molecule type" value="Genomic_DNA"/>
</dbReference>
<evidence type="ECO:0000256" key="1">
    <source>
        <dbReference type="ARBA" id="ARBA00006211"/>
    </source>
</evidence>
<keyword evidence="2" id="KW-0533">Nickel</keyword>
<comment type="similarity">
    <text evidence="1">Belongs to the SIMIBI class G3E GTPase family. HypB/HupM subfamily.</text>
</comment>
<dbReference type="InterPro" id="IPR003495">
    <property type="entry name" value="CobW/HypB/UreG_nucleotide-bd"/>
</dbReference>
<keyword evidence="4" id="KW-0547">Nucleotide-binding</keyword>
<feature type="region of interest" description="Disordered" evidence="8">
    <location>
        <begin position="1"/>
        <end position="61"/>
    </location>
</feature>
<dbReference type="STRING" id="1834516.BL253_21230"/>
<evidence type="ECO:0000256" key="2">
    <source>
        <dbReference type="ARBA" id="ARBA00022596"/>
    </source>
</evidence>
<evidence type="ECO:0000256" key="6">
    <source>
        <dbReference type="ARBA" id="ARBA00022833"/>
    </source>
</evidence>
<keyword evidence="7" id="KW-0342">GTP-binding</keyword>
<dbReference type="PANTHER" id="PTHR30134">
    <property type="entry name" value="HYDROGENASE PROTEIN ASSEMBLY PROTEIN, NICKEL CHAPERONE"/>
    <property type="match status" value="1"/>
</dbReference>
<dbReference type="Proteomes" id="UP000188929">
    <property type="component" value="Unassembled WGS sequence"/>
</dbReference>
<evidence type="ECO:0000259" key="9">
    <source>
        <dbReference type="Pfam" id="PF02492"/>
    </source>
</evidence>
<dbReference type="GO" id="GO:0008270">
    <property type="term" value="F:zinc ion binding"/>
    <property type="evidence" value="ECO:0007669"/>
    <property type="project" value="TreeGrafter"/>
</dbReference>
<dbReference type="RefSeq" id="WP_076818981.1">
    <property type="nucleotide sequence ID" value="NZ_MOMC01000044.1"/>
</dbReference>
<feature type="compositionally biased region" description="Basic and acidic residues" evidence="8">
    <location>
        <begin position="21"/>
        <end position="46"/>
    </location>
</feature>
<dbReference type="Pfam" id="PF02492">
    <property type="entry name" value="cobW"/>
    <property type="match status" value="1"/>
</dbReference>
<evidence type="ECO:0000256" key="5">
    <source>
        <dbReference type="ARBA" id="ARBA00022801"/>
    </source>
</evidence>
<evidence type="ECO:0000313" key="11">
    <source>
        <dbReference type="Proteomes" id="UP000188929"/>
    </source>
</evidence>
<dbReference type="NCBIfam" id="TIGR00073">
    <property type="entry name" value="hypB"/>
    <property type="match status" value="1"/>
</dbReference>
<feature type="compositionally biased region" description="Basic residues" evidence="8">
    <location>
        <begin position="291"/>
        <end position="302"/>
    </location>
</feature>
<dbReference type="GO" id="GO:0051604">
    <property type="term" value="P:protein maturation"/>
    <property type="evidence" value="ECO:0007669"/>
    <property type="project" value="InterPro"/>
</dbReference>
<reference evidence="11" key="1">
    <citation type="submission" date="2016-10" db="EMBL/GenBank/DDBJ databases">
        <title>Frankia sp. NRRL B-16386 Genome sequencing.</title>
        <authorList>
            <person name="Ghodhbane-Gtari F."/>
            <person name="Swanson E."/>
            <person name="Gueddou A."/>
            <person name="Hezbri K."/>
            <person name="Ktari K."/>
            <person name="Nouioui I."/>
            <person name="Morris K."/>
            <person name="Simpson S."/>
            <person name="Abebe-Akele F."/>
            <person name="Thomas K."/>
            <person name="Gtari M."/>
            <person name="Tisa L.S."/>
        </authorList>
    </citation>
    <scope>NUCLEOTIDE SEQUENCE [LARGE SCALE GENOMIC DNA]</scope>
    <source>
        <strain evidence="11">NRRL B-16386</strain>
    </source>
</reference>
<dbReference type="AlphaFoldDB" id="A0A1V2I795"/>